<dbReference type="Gene3D" id="3.40.50.11010">
    <property type="match status" value="1"/>
</dbReference>
<dbReference type="EMBL" id="CP117167">
    <property type="protein sequence ID" value="WCT13213.1"/>
    <property type="molecule type" value="Genomic_DNA"/>
</dbReference>
<dbReference type="SUPFAM" id="SSF53756">
    <property type="entry name" value="UDP-Glycosyltransferase/glycogen phosphorylase"/>
    <property type="match status" value="1"/>
</dbReference>
<keyword evidence="3" id="KW-1185">Reference proteome</keyword>
<accession>A0ABY7TAH8</accession>
<name>A0ABY7TAH8_9SPHI</name>
<dbReference type="Proteomes" id="UP001216139">
    <property type="component" value="Chromosome"/>
</dbReference>
<dbReference type="Pfam" id="PF00534">
    <property type="entry name" value="Glycos_transf_1"/>
    <property type="match status" value="1"/>
</dbReference>
<dbReference type="InterPro" id="IPR001296">
    <property type="entry name" value="Glyco_trans_1"/>
</dbReference>
<evidence type="ECO:0000313" key="3">
    <source>
        <dbReference type="Proteomes" id="UP001216139"/>
    </source>
</evidence>
<keyword evidence="2" id="KW-0808">Transferase</keyword>
<dbReference type="GO" id="GO:0016757">
    <property type="term" value="F:glycosyltransferase activity"/>
    <property type="evidence" value="ECO:0007669"/>
    <property type="project" value="UniProtKB-KW"/>
</dbReference>
<proteinExistence type="predicted"/>
<dbReference type="PANTHER" id="PTHR12526">
    <property type="entry name" value="GLYCOSYLTRANSFERASE"/>
    <property type="match status" value="1"/>
</dbReference>
<keyword evidence="2" id="KW-0328">Glycosyltransferase</keyword>
<feature type="domain" description="Glycosyl transferase family 1" evidence="1">
    <location>
        <begin position="226"/>
        <end position="372"/>
    </location>
</feature>
<sequence>MALINKVIVILANTRFDSAIRATSLFVARNLAKNNKVYFVDYPFTLKDYFTHKNSIELKVRKPKFSLLADGVLDTDIDNFKVIIAPPVVPINFLPEGVIFRTALKANEAIISKRIKKVLKKAGVQKFILINSFNFHYPNIAKSIKPILSVYQCVDPMIVPYDMKHGIISENMLVKESDVVICTSKALYNEKKSQNPNTYFVPNAADIEHCSKALNAGLPVHPKIKDLPKPIIGYLGTLERRMDYNLLLEVVKANPEKTFVLAGPVWDNHVPAEFFKTPNVHIIGTIPYSEVPQLVKGFDVAIIPFKKDEVSSTIFPLKLFEYLCAGKPVVVTDFNPDLKDYTADTVTYAGTPDLFTIALNEAIANNNEAEIAKRTAIAKLNTWEKRSDDIAEIISKHLD</sequence>
<protein>
    <submittedName>
        <fullName evidence="2">Glycosyltransferase</fullName>
        <ecNumber evidence="2">2.4.-.-</ecNumber>
    </submittedName>
</protein>
<dbReference type="PANTHER" id="PTHR12526:SF630">
    <property type="entry name" value="GLYCOSYLTRANSFERASE"/>
    <property type="match status" value="1"/>
</dbReference>
<dbReference type="EC" id="2.4.-.-" evidence="2"/>
<reference evidence="2 3" key="1">
    <citation type="submission" date="2023-02" db="EMBL/GenBank/DDBJ databases">
        <title>Genome sequence of Mucilaginibacter jinjuensis strain KACC 16571.</title>
        <authorList>
            <person name="Kim S."/>
            <person name="Heo J."/>
            <person name="Kwon S.-W."/>
        </authorList>
    </citation>
    <scope>NUCLEOTIDE SEQUENCE [LARGE SCALE GENOMIC DNA]</scope>
    <source>
        <strain evidence="2 3">KACC 16571</strain>
    </source>
</reference>
<dbReference type="Gene3D" id="3.40.50.2000">
    <property type="entry name" value="Glycogen Phosphorylase B"/>
    <property type="match status" value="1"/>
</dbReference>
<dbReference type="RefSeq" id="WP_273631490.1">
    <property type="nucleotide sequence ID" value="NZ_CP117167.1"/>
</dbReference>
<evidence type="ECO:0000313" key="2">
    <source>
        <dbReference type="EMBL" id="WCT13213.1"/>
    </source>
</evidence>
<gene>
    <name evidence="2" type="ORF">PQO05_04620</name>
</gene>
<organism evidence="2 3">
    <name type="scientific">Mucilaginibacter jinjuensis</name>
    <dbReference type="NCBI Taxonomy" id="1176721"/>
    <lineage>
        <taxon>Bacteria</taxon>
        <taxon>Pseudomonadati</taxon>
        <taxon>Bacteroidota</taxon>
        <taxon>Sphingobacteriia</taxon>
        <taxon>Sphingobacteriales</taxon>
        <taxon>Sphingobacteriaceae</taxon>
        <taxon>Mucilaginibacter</taxon>
    </lineage>
</organism>
<evidence type="ECO:0000259" key="1">
    <source>
        <dbReference type="Pfam" id="PF00534"/>
    </source>
</evidence>